<protein>
    <recommendedName>
        <fullName evidence="1">DUF4145 domain-containing protein</fullName>
    </recommendedName>
</protein>
<reference evidence="2 3" key="1">
    <citation type="submission" date="2017-03" db="EMBL/GenBank/DDBJ databases">
        <title>Whole genome sequences of fourteen strains of Bradyrhizobium canariense and one strain of Bradyrhizobium japonicum isolated from Lupinus (Papilionoideae: Genisteae) species in Algeria.</title>
        <authorList>
            <person name="Crovadore J."/>
            <person name="Chekireb D."/>
            <person name="Brachmann A."/>
            <person name="Chablais R."/>
            <person name="Cochard B."/>
            <person name="Lefort F."/>
        </authorList>
    </citation>
    <scope>NUCLEOTIDE SEQUENCE [LARGE SCALE GENOMIC DNA]</scope>
    <source>
        <strain evidence="2 3">UBMA197</strain>
    </source>
</reference>
<proteinExistence type="predicted"/>
<comment type="caution">
    <text evidence="2">The sequence shown here is derived from an EMBL/GenBank/DDBJ whole genome shotgun (WGS) entry which is preliminary data.</text>
</comment>
<dbReference type="Proteomes" id="UP000193335">
    <property type="component" value="Unassembled WGS sequence"/>
</dbReference>
<accession>A0A1Y2JUQ1</accession>
<dbReference type="InterPro" id="IPR025285">
    <property type="entry name" value="DUF4145"/>
</dbReference>
<sequence>MVLHLSAKASAALSRRCLQSILREAGYTQRDLSQQIDAVLAEQDTRKALPTGVHAIVDAVRNFGNFSAHRITDQTTLQIIDVEPHEAEFCLDVLDSLFDHYYVRPKQAQRIKDELNKKLQAAKKPPAK</sequence>
<evidence type="ECO:0000259" key="1">
    <source>
        <dbReference type="Pfam" id="PF13643"/>
    </source>
</evidence>
<dbReference type="Pfam" id="PF13643">
    <property type="entry name" value="DUF4145"/>
    <property type="match status" value="1"/>
</dbReference>
<dbReference type="EMBL" id="NAFL01000212">
    <property type="protein sequence ID" value="OSJ35761.1"/>
    <property type="molecule type" value="Genomic_DNA"/>
</dbReference>
<organism evidence="2 3">
    <name type="scientific">Bradyrhizobium japonicum</name>
    <dbReference type="NCBI Taxonomy" id="375"/>
    <lineage>
        <taxon>Bacteria</taxon>
        <taxon>Pseudomonadati</taxon>
        <taxon>Pseudomonadota</taxon>
        <taxon>Alphaproteobacteria</taxon>
        <taxon>Hyphomicrobiales</taxon>
        <taxon>Nitrobacteraceae</taxon>
        <taxon>Bradyrhizobium</taxon>
    </lineage>
</organism>
<evidence type="ECO:0000313" key="2">
    <source>
        <dbReference type="EMBL" id="OSJ35761.1"/>
    </source>
</evidence>
<dbReference type="RefSeq" id="WP_085399053.1">
    <property type="nucleotide sequence ID" value="NZ_NAFL01000212.1"/>
</dbReference>
<feature type="domain" description="DUF4145" evidence="1">
    <location>
        <begin position="3"/>
        <end position="77"/>
    </location>
</feature>
<evidence type="ECO:0000313" key="3">
    <source>
        <dbReference type="Proteomes" id="UP000193335"/>
    </source>
</evidence>
<name>A0A1Y2JUQ1_BRAJP</name>
<dbReference type="AlphaFoldDB" id="A0A1Y2JUQ1"/>
<gene>
    <name evidence="2" type="ORF">BSZ19_07385</name>
</gene>